<dbReference type="AlphaFoldDB" id="A0A9N7ZDV9"/>
<evidence type="ECO:0000313" key="1">
    <source>
        <dbReference type="EMBL" id="CAB1458249.1"/>
    </source>
</evidence>
<comment type="caution">
    <text evidence="1">The sequence shown here is derived from an EMBL/GenBank/DDBJ whole genome shotgun (WGS) entry which is preliminary data.</text>
</comment>
<sequence>MCITRGIERSRDITTPWKNGPDYEVAGAAWRISDKFISEPDALHFCSTAAGERASKGERSKELFETKRHWSRSLDDCHAALMACNYTPAPFSSRSLWGLSLQSDAGETLLSWTEIRRKTQPLEDNPPRPLEKLFSGLAHIPAQSGGNLQFADFTGRDGLTEGEEVKGQSC</sequence>
<protein>
    <submittedName>
        <fullName evidence="1">Uncharacterized protein</fullName>
    </submittedName>
</protein>
<proteinExistence type="predicted"/>
<gene>
    <name evidence="1" type="ORF">PLEPLA_LOCUS46079</name>
</gene>
<accession>A0A9N7ZDV9</accession>
<keyword evidence="2" id="KW-1185">Reference proteome</keyword>
<organism evidence="1 2">
    <name type="scientific">Pleuronectes platessa</name>
    <name type="common">European plaice</name>
    <dbReference type="NCBI Taxonomy" id="8262"/>
    <lineage>
        <taxon>Eukaryota</taxon>
        <taxon>Metazoa</taxon>
        <taxon>Chordata</taxon>
        <taxon>Craniata</taxon>
        <taxon>Vertebrata</taxon>
        <taxon>Euteleostomi</taxon>
        <taxon>Actinopterygii</taxon>
        <taxon>Neopterygii</taxon>
        <taxon>Teleostei</taxon>
        <taxon>Neoteleostei</taxon>
        <taxon>Acanthomorphata</taxon>
        <taxon>Carangaria</taxon>
        <taxon>Pleuronectiformes</taxon>
        <taxon>Pleuronectoidei</taxon>
        <taxon>Pleuronectidae</taxon>
        <taxon>Pleuronectes</taxon>
    </lineage>
</organism>
<dbReference type="EMBL" id="CADEAL010004380">
    <property type="protein sequence ID" value="CAB1458249.1"/>
    <property type="molecule type" value="Genomic_DNA"/>
</dbReference>
<name>A0A9N7ZDV9_PLEPL</name>
<dbReference type="Proteomes" id="UP001153269">
    <property type="component" value="Unassembled WGS sequence"/>
</dbReference>
<reference evidence="1" key="1">
    <citation type="submission" date="2020-03" db="EMBL/GenBank/DDBJ databases">
        <authorList>
            <person name="Weist P."/>
        </authorList>
    </citation>
    <scope>NUCLEOTIDE SEQUENCE</scope>
</reference>
<evidence type="ECO:0000313" key="2">
    <source>
        <dbReference type="Proteomes" id="UP001153269"/>
    </source>
</evidence>